<protein>
    <submittedName>
        <fullName evidence="1">Uncharacterized protein</fullName>
    </submittedName>
</protein>
<comment type="caution">
    <text evidence="1">The sequence shown here is derived from an EMBL/GenBank/DDBJ whole genome shotgun (WGS) entry which is preliminary data.</text>
</comment>
<evidence type="ECO:0000313" key="1">
    <source>
        <dbReference type="EMBL" id="RHN52603.1"/>
    </source>
</evidence>
<reference evidence="1" key="1">
    <citation type="journal article" date="2018" name="Nat. Plants">
        <title>Whole-genome landscape of Medicago truncatula symbiotic genes.</title>
        <authorList>
            <person name="Pecrix Y."/>
            <person name="Gamas P."/>
            <person name="Carrere S."/>
        </authorList>
    </citation>
    <scope>NUCLEOTIDE SEQUENCE</scope>
    <source>
        <tissue evidence="1">Leaves</tissue>
    </source>
</reference>
<organism evidence="1">
    <name type="scientific">Medicago truncatula</name>
    <name type="common">Barrel medic</name>
    <name type="synonym">Medicago tribuloides</name>
    <dbReference type="NCBI Taxonomy" id="3880"/>
    <lineage>
        <taxon>Eukaryota</taxon>
        <taxon>Viridiplantae</taxon>
        <taxon>Streptophyta</taxon>
        <taxon>Embryophyta</taxon>
        <taxon>Tracheophyta</taxon>
        <taxon>Spermatophyta</taxon>
        <taxon>Magnoliopsida</taxon>
        <taxon>eudicotyledons</taxon>
        <taxon>Gunneridae</taxon>
        <taxon>Pentapetalae</taxon>
        <taxon>rosids</taxon>
        <taxon>fabids</taxon>
        <taxon>Fabales</taxon>
        <taxon>Fabaceae</taxon>
        <taxon>Papilionoideae</taxon>
        <taxon>50 kb inversion clade</taxon>
        <taxon>NPAAA clade</taxon>
        <taxon>Hologalegina</taxon>
        <taxon>IRL clade</taxon>
        <taxon>Trifolieae</taxon>
        <taxon>Medicago</taxon>
    </lineage>
</organism>
<proteinExistence type="predicted"/>
<dbReference type="EMBL" id="PSQE01000006">
    <property type="protein sequence ID" value="RHN52603.1"/>
    <property type="molecule type" value="Genomic_DNA"/>
</dbReference>
<name>A0A396HJ46_MEDTR</name>
<accession>A0A396HJ46</accession>
<gene>
    <name evidence="1" type="ORF">MtrunA17_Chr6g0482331</name>
</gene>
<sequence length="69" mass="7948">MREEEGKKLGYRNGVSRTAMPPQARVVPLLLVGGFRIRHGQCQCFWLIGPIFFSFFSSTLDNYLQNKLK</sequence>
<dbReference type="Gramene" id="rna37297">
    <property type="protein sequence ID" value="RHN52603.1"/>
    <property type="gene ID" value="gene37297"/>
</dbReference>
<dbReference type="AlphaFoldDB" id="A0A396HJ46"/>
<dbReference type="Proteomes" id="UP000265566">
    <property type="component" value="Chromosome 6"/>
</dbReference>